<feature type="chain" id="PRO_5046075839" description="Cupin 2 conserved barrel domain protein" evidence="1">
    <location>
        <begin position="24"/>
        <end position="152"/>
    </location>
</feature>
<evidence type="ECO:0000313" key="2">
    <source>
        <dbReference type="EMBL" id="MDC5697082.1"/>
    </source>
</evidence>
<organism evidence="2 3">
    <name type="scientific">Intrasporangium calvum</name>
    <dbReference type="NCBI Taxonomy" id="53358"/>
    <lineage>
        <taxon>Bacteria</taxon>
        <taxon>Bacillati</taxon>
        <taxon>Actinomycetota</taxon>
        <taxon>Actinomycetes</taxon>
        <taxon>Micrococcales</taxon>
        <taxon>Intrasporangiaceae</taxon>
        <taxon>Intrasporangium</taxon>
    </lineage>
</organism>
<comment type="caution">
    <text evidence="2">The sequence shown here is derived from an EMBL/GenBank/DDBJ whole genome shotgun (WGS) entry which is preliminary data.</text>
</comment>
<gene>
    <name evidence="2" type="ORF">OO014_07405</name>
</gene>
<evidence type="ECO:0000313" key="3">
    <source>
        <dbReference type="Proteomes" id="UP001150259"/>
    </source>
</evidence>
<keyword evidence="3" id="KW-1185">Reference proteome</keyword>
<proteinExistence type="predicted"/>
<protein>
    <recommendedName>
        <fullName evidence="4">Cupin 2 conserved barrel domain protein</fullName>
    </recommendedName>
</protein>
<evidence type="ECO:0000256" key="1">
    <source>
        <dbReference type="SAM" id="SignalP"/>
    </source>
</evidence>
<feature type="signal peptide" evidence="1">
    <location>
        <begin position="1"/>
        <end position="23"/>
    </location>
</feature>
<dbReference type="Proteomes" id="UP001150259">
    <property type="component" value="Unassembled WGS sequence"/>
</dbReference>
<dbReference type="EMBL" id="JAPFQL010000024">
    <property type="protein sequence ID" value="MDC5697082.1"/>
    <property type="molecule type" value="Genomic_DNA"/>
</dbReference>
<dbReference type="InterPro" id="IPR011051">
    <property type="entry name" value="RmlC_Cupin_sf"/>
</dbReference>
<reference evidence="2 3" key="1">
    <citation type="submission" date="2022-11" db="EMBL/GenBank/DDBJ databases">
        <title>Anaerobic phenanthrene biodegradation by a DNRA strain PheN6.</title>
        <authorList>
            <person name="Zhang Z."/>
        </authorList>
    </citation>
    <scope>NUCLEOTIDE SEQUENCE [LARGE SCALE GENOMIC DNA]</scope>
    <source>
        <strain evidence="2 3">PheN6</strain>
    </source>
</reference>
<dbReference type="InterPro" id="IPR014710">
    <property type="entry name" value="RmlC-like_jellyroll"/>
</dbReference>
<sequence>MNTKTVAVIAAGAMVALALPASATPGSGVSGTVVARGTAVEKVKTRGNAPYDVVVQNLTIAPGGHTGWHTHPGIAVAVIKAGTLTIYDGDDASCIGHSYSAGEVYVDPGYGHIHLGRNESSTVALEIAVTYLDVPRNEGVRIDAGDPGTCTF</sequence>
<accession>A0ABT5GG26</accession>
<name>A0ABT5GG26_9MICO</name>
<keyword evidence="1" id="KW-0732">Signal</keyword>
<evidence type="ECO:0008006" key="4">
    <source>
        <dbReference type="Google" id="ProtNLM"/>
    </source>
</evidence>
<dbReference type="SUPFAM" id="SSF51182">
    <property type="entry name" value="RmlC-like cupins"/>
    <property type="match status" value="1"/>
</dbReference>
<dbReference type="RefSeq" id="WP_272461655.1">
    <property type="nucleotide sequence ID" value="NZ_JAPFQL010000024.1"/>
</dbReference>
<dbReference type="Gene3D" id="2.60.120.10">
    <property type="entry name" value="Jelly Rolls"/>
    <property type="match status" value="1"/>
</dbReference>